<dbReference type="GO" id="GO:0008757">
    <property type="term" value="F:S-adenosylmethionine-dependent methyltransferase activity"/>
    <property type="evidence" value="ECO:0007669"/>
    <property type="project" value="InterPro"/>
</dbReference>
<keyword evidence="2" id="KW-0808">Transferase</keyword>
<sequence length="239" mass="26572">MEMTNDPVGAAIQDFMAGNRKARIVVESNLTEDDEIEVAYLFRTPEEMPELELLALDECRGRVLDVGAGAGCHSLALQYLGVDVTALDVSAGAVQAMRQQGIRQVLEQDIFKLSGQRYDTLLLLMNGIGIAGDLEGLERFLEHTKTLLNLGGQILLESSDILYMFEEEDGSVLLDLNAGYYGEVVYNMRYKEHQTGKFKWLFIDPAILEDYATSHGYTFELLYEGEAGNYLARLALAQA</sequence>
<feature type="domain" description="Methyltransferase type 11" evidence="1">
    <location>
        <begin position="64"/>
        <end position="119"/>
    </location>
</feature>
<dbReference type="AlphaFoldDB" id="A0A1R3WEF9"/>
<evidence type="ECO:0000313" key="3">
    <source>
        <dbReference type="Proteomes" id="UP000187181"/>
    </source>
</evidence>
<keyword evidence="3" id="KW-1185">Reference proteome</keyword>
<dbReference type="SUPFAM" id="SSF53335">
    <property type="entry name" value="S-adenosyl-L-methionine-dependent methyltransferases"/>
    <property type="match status" value="1"/>
</dbReference>
<dbReference type="RefSeq" id="WP_076665757.1">
    <property type="nucleotide sequence ID" value="NZ_FTPP01000001.1"/>
</dbReference>
<dbReference type="InterPro" id="IPR013216">
    <property type="entry name" value="Methyltransf_11"/>
</dbReference>
<dbReference type="CDD" id="cd02440">
    <property type="entry name" value="AdoMet_MTases"/>
    <property type="match status" value="1"/>
</dbReference>
<name>A0A1R3WEF9_9BACT</name>
<reference evidence="3" key="1">
    <citation type="submission" date="2017-01" db="EMBL/GenBank/DDBJ databases">
        <authorList>
            <person name="Varghese N."/>
            <person name="Submissions S."/>
        </authorList>
    </citation>
    <scope>NUCLEOTIDE SEQUENCE [LARGE SCALE GENOMIC DNA]</scope>
    <source>
        <strain evidence="3">LP100</strain>
    </source>
</reference>
<evidence type="ECO:0000313" key="2">
    <source>
        <dbReference type="EMBL" id="SIT76335.1"/>
    </source>
</evidence>
<dbReference type="Pfam" id="PF08241">
    <property type="entry name" value="Methyltransf_11"/>
    <property type="match status" value="1"/>
</dbReference>
<accession>A0A1R3WEF9</accession>
<keyword evidence="2" id="KW-0489">Methyltransferase</keyword>
<dbReference type="Gene3D" id="3.40.50.150">
    <property type="entry name" value="Vaccinia Virus protein VP39"/>
    <property type="match status" value="1"/>
</dbReference>
<evidence type="ECO:0000259" key="1">
    <source>
        <dbReference type="Pfam" id="PF08241"/>
    </source>
</evidence>
<proteinExistence type="predicted"/>
<protein>
    <submittedName>
        <fullName evidence="2">Methyltransferase domain-containing protein</fullName>
    </submittedName>
</protein>
<dbReference type="GO" id="GO:0032259">
    <property type="term" value="P:methylation"/>
    <property type="evidence" value="ECO:0007669"/>
    <property type="project" value="UniProtKB-KW"/>
</dbReference>
<gene>
    <name evidence="2" type="ORF">SAMN05444128_0323</name>
</gene>
<dbReference type="InterPro" id="IPR029063">
    <property type="entry name" value="SAM-dependent_MTases_sf"/>
</dbReference>
<dbReference type="EMBL" id="FTPP01000001">
    <property type="protein sequence ID" value="SIT76335.1"/>
    <property type="molecule type" value="Genomic_DNA"/>
</dbReference>
<dbReference type="Proteomes" id="UP000187181">
    <property type="component" value="Unassembled WGS sequence"/>
</dbReference>
<organism evidence="2 3">
    <name type="scientific">Pontibacter indicus</name>
    <dbReference type="NCBI Taxonomy" id="1317125"/>
    <lineage>
        <taxon>Bacteria</taxon>
        <taxon>Pseudomonadati</taxon>
        <taxon>Bacteroidota</taxon>
        <taxon>Cytophagia</taxon>
        <taxon>Cytophagales</taxon>
        <taxon>Hymenobacteraceae</taxon>
        <taxon>Pontibacter</taxon>
    </lineage>
</organism>
<dbReference type="STRING" id="1317125.SAMN05444128_0323"/>